<comment type="function">
    <text evidence="10">Required for the maintenance of the structure of the mitochondrial inner membrane. Involved in mitochondrial morphology. Causes growth arrest when highly overexpressed.</text>
</comment>
<sequence>MLPKLLCHSTTTGVFRCARWQQCMYTRSFSLAGMERIPLAGITTTAINIRQSLVARNRNYNNNNPVAVYTPRTLSTNNNNGGDGGGPNISTSNRPSADNNRAVTKHVDGIQEPSTTSTSSTALSSTPSHSDTTSSSTENTQQQPLSPPPSSLSSTASTLSTTPTPTTTTPTAPYTAATTNISGNFKEDDYSPPPPIAPFSSSSSIDEASKTSWMPPLNESSVSNTIIGKNGFGNIGKNESVTPPPSSIGEASKISLAPPLSESSVSNIAEKGKESPIPSLSTSSTAETPKASPTVPPSSEPGTISGRGIVASYYDEALRLWSERSGISEIYELKKSVDAAGATYDLASADVVTNRRNLDDALRKWEILSGQHLQLLQRRESWTPQDAQRFADFVSLEITSKAELEQARHILGRSEEILIKAQLDYINKMRRRYHEEQIWQDQWRVLGTYGTWTLILLNSCVFMGSQYFQRRRERERMDTIAQLIRENKTNAMQTEGSEFFAVAEERSEIPTAVVAVEETANQNRTVTNQEEGNNVTSVKTNEEEVSTEDSIEESSATILTNGLVEAEHPERSSRERDTAEEIGQDSNYFYRAAERIGNSVALVGAAVNQWEHQVRSDAKELILSVHQQLHKALPANVAGEMPKSVSDIDVPSSIIGASVGGITAFTLSFIILSFWSRRE</sequence>
<feature type="compositionally biased region" description="Low complexity" evidence="11">
    <location>
        <begin position="151"/>
        <end position="179"/>
    </location>
</feature>
<comment type="subcellular location">
    <subcellularLocation>
        <location evidence="1">Mitochondrion inner membrane</location>
    </subcellularLocation>
</comment>
<dbReference type="EMBL" id="HBIX01020865">
    <property type="protein sequence ID" value="CAE0721906.1"/>
    <property type="molecule type" value="Transcribed_RNA"/>
</dbReference>
<keyword evidence="7" id="KW-0175">Coiled coil</keyword>
<evidence type="ECO:0000256" key="7">
    <source>
        <dbReference type="ARBA" id="ARBA00023054"/>
    </source>
</evidence>
<proteinExistence type="inferred from homology"/>
<organism evidence="13">
    <name type="scientific">Pseudo-nitzschia australis</name>
    <dbReference type="NCBI Taxonomy" id="44445"/>
    <lineage>
        <taxon>Eukaryota</taxon>
        <taxon>Sar</taxon>
        <taxon>Stramenopiles</taxon>
        <taxon>Ochrophyta</taxon>
        <taxon>Bacillariophyta</taxon>
        <taxon>Bacillariophyceae</taxon>
        <taxon>Bacillariophycidae</taxon>
        <taxon>Bacillariales</taxon>
        <taxon>Bacillariaceae</taxon>
        <taxon>Pseudo-nitzschia</taxon>
    </lineage>
</organism>
<keyword evidence="5" id="KW-0809">Transit peptide</keyword>
<name>A0A7S4ELF2_9STRA</name>
<keyword evidence="8" id="KW-0496">Mitochondrion</keyword>
<evidence type="ECO:0000256" key="2">
    <source>
        <dbReference type="ARBA" id="ARBA00007472"/>
    </source>
</evidence>
<dbReference type="AlphaFoldDB" id="A0A7S4ELF2"/>
<evidence type="ECO:0008006" key="14">
    <source>
        <dbReference type="Google" id="ProtNLM"/>
    </source>
</evidence>
<evidence type="ECO:0000256" key="8">
    <source>
        <dbReference type="ARBA" id="ARBA00023128"/>
    </source>
</evidence>
<evidence type="ECO:0000256" key="10">
    <source>
        <dbReference type="ARBA" id="ARBA00024807"/>
    </source>
</evidence>
<evidence type="ECO:0000313" key="13">
    <source>
        <dbReference type="EMBL" id="CAE0721906.1"/>
    </source>
</evidence>
<feature type="compositionally biased region" description="Polar residues" evidence="11">
    <location>
        <begin position="89"/>
        <end position="102"/>
    </location>
</feature>
<keyword evidence="3 12" id="KW-0812">Transmembrane</keyword>
<gene>
    <name evidence="13" type="ORF">PAUS00366_LOCUS14661</name>
</gene>
<reference evidence="13" key="1">
    <citation type="submission" date="2021-01" db="EMBL/GenBank/DDBJ databases">
        <authorList>
            <person name="Corre E."/>
            <person name="Pelletier E."/>
            <person name="Niang G."/>
            <person name="Scheremetjew M."/>
            <person name="Finn R."/>
            <person name="Kale V."/>
            <person name="Holt S."/>
            <person name="Cochrane G."/>
            <person name="Meng A."/>
            <person name="Brown T."/>
            <person name="Cohen L."/>
        </authorList>
    </citation>
    <scope>NUCLEOTIDE SEQUENCE</scope>
    <source>
        <strain evidence="13">10249 10 AB</strain>
    </source>
</reference>
<feature type="transmembrane region" description="Helical" evidence="12">
    <location>
        <begin position="654"/>
        <end position="675"/>
    </location>
</feature>
<evidence type="ECO:0000256" key="6">
    <source>
        <dbReference type="ARBA" id="ARBA00022989"/>
    </source>
</evidence>
<accession>A0A7S4ELF2</accession>
<keyword evidence="9 12" id="KW-0472">Membrane</keyword>
<evidence type="ECO:0000256" key="1">
    <source>
        <dbReference type="ARBA" id="ARBA00004273"/>
    </source>
</evidence>
<keyword evidence="4" id="KW-0999">Mitochondrion inner membrane</keyword>
<evidence type="ECO:0000256" key="11">
    <source>
        <dbReference type="SAM" id="MobiDB-lite"/>
    </source>
</evidence>
<feature type="compositionally biased region" description="Low complexity" evidence="11">
    <location>
        <begin position="114"/>
        <end position="137"/>
    </location>
</feature>
<keyword evidence="6 12" id="KW-1133">Transmembrane helix</keyword>
<evidence type="ECO:0000256" key="4">
    <source>
        <dbReference type="ARBA" id="ARBA00022792"/>
    </source>
</evidence>
<dbReference type="Pfam" id="PF05546">
    <property type="entry name" value="She9_MDM33"/>
    <property type="match status" value="1"/>
</dbReference>
<evidence type="ECO:0000256" key="9">
    <source>
        <dbReference type="ARBA" id="ARBA00023136"/>
    </source>
</evidence>
<feature type="region of interest" description="Disordered" evidence="11">
    <location>
        <begin position="529"/>
        <end position="549"/>
    </location>
</feature>
<evidence type="ECO:0000256" key="5">
    <source>
        <dbReference type="ARBA" id="ARBA00022946"/>
    </source>
</evidence>
<dbReference type="GO" id="GO:0005743">
    <property type="term" value="C:mitochondrial inner membrane"/>
    <property type="evidence" value="ECO:0007669"/>
    <property type="project" value="UniProtKB-SubCell"/>
</dbReference>
<protein>
    <recommendedName>
        <fullName evidence="14">Sensitive to high expression protein 9, mitochondrial</fullName>
    </recommendedName>
</protein>
<feature type="compositionally biased region" description="Polar residues" evidence="11">
    <location>
        <begin position="278"/>
        <end position="287"/>
    </location>
</feature>
<comment type="similarity">
    <text evidence="2">Belongs to the SHE9 family.</text>
</comment>
<evidence type="ECO:0000256" key="3">
    <source>
        <dbReference type="ARBA" id="ARBA00022692"/>
    </source>
</evidence>
<evidence type="ECO:0000256" key="12">
    <source>
        <dbReference type="SAM" id="Phobius"/>
    </source>
</evidence>
<dbReference type="InterPro" id="IPR008839">
    <property type="entry name" value="MDM33_fungi"/>
</dbReference>
<dbReference type="PANTHER" id="PTHR31961:SF3">
    <property type="entry name" value="SENSITIVE TO HIGH EXPRESSION PROTEIN 9, MITOCHONDRIAL"/>
    <property type="match status" value="1"/>
</dbReference>
<feature type="region of interest" description="Disordered" evidence="11">
    <location>
        <begin position="259"/>
        <end position="306"/>
    </location>
</feature>
<dbReference type="PANTHER" id="PTHR31961">
    <property type="entry name" value="SENSITIVE TO HIGH EXPRESSION PROTEIN 9, MITOCHONDRIAL"/>
    <property type="match status" value="1"/>
</dbReference>
<feature type="region of interest" description="Disordered" evidence="11">
    <location>
        <begin position="61"/>
        <end position="220"/>
    </location>
</feature>
<feature type="compositionally biased region" description="Polar residues" evidence="11">
    <location>
        <begin position="529"/>
        <end position="539"/>
    </location>
</feature>